<keyword evidence="9 13" id="KW-0472">Membrane</keyword>
<sequence length="449" mass="52240">MNSIQARFNLIYPRFKYTCRNLSVHGPSFLARKDVNFIYRFIYFIIYINVWVFAVASIYKYITTYQEDTIRFTTRTDYLDWNTTFPSITICENANIDKLSRQIQKLQIENGDKMATFAKEIAFFSGECQSCNYNYENDFIITKEFLNLTSAFRSDCKSLFVRCTWDDKPMNCCKHFKPIQTEYGLCYSMNNNQIGEKHTPYYVATSENRRLGILELVLSENYEAFLHSPEDVPYWNMENDRRATVLYGSRGSILFSVVDIVNEPEVSLTAPEIRQCRFPNESPENFKGYKYYSYSVCIIQCRIEAQLELCNCTSHLSPVEYNDRYCDLEGLKCLTKHYGTLKKLRVPGTNDTGLNCKCLSSCVEPDYNIIAKKFSDPERELTSAILKIILSNRPYERVTRQVARTTLDLVVAMGNCFGLCFGGSLLSIVEVVYYVCFKQWKYTNVNLVH</sequence>
<keyword evidence="6 13" id="KW-1133">Transmembrane helix</keyword>
<dbReference type="Pfam" id="PF00858">
    <property type="entry name" value="ASC"/>
    <property type="match status" value="1"/>
</dbReference>
<dbReference type="PANTHER" id="PTHR11690:SF175">
    <property type="entry name" value="PICKPOCKET 13-RELATED"/>
    <property type="match status" value="1"/>
</dbReference>
<organism evidence="14 15">
    <name type="scientific">Vanessa tameamea</name>
    <name type="common">Kamehameha butterfly</name>
    <dbReference type="NCBI Taxonomy" id="334116"/>
    <lineage>
        <taxon>Eukaryota</taxon>
        <taxon>Metazoa</taxon>
        <taxon>Ecdysozoa</taxon>
        <taxon>Arthropoda</taxon>
        <taxon>Hexapoda</taxon>
        <taxon>Insecta</taxon>
        <taxon>Pterygota</taxon>
        <taxon>Neoptera</taxon>
        <taxon>Endopterygota</taxon>
        <taxon>Lepidoptera</taxon>
        <taxon>Glossata</taxon>
        <taxon>Ditrysia</taxon>
        <taxon>Papilionoidea</taxon>
        <taxon>Nymphalidae</taxon>
        <taxon>Nymphalinae</taxon>
        <taxon>Vanessa</taxon>
    </lineage>
</organism>
<evidence type="ECO:0000256" key="5">
    <source>
        <dbReference type="ARBA" id="ARBA00022692"/>
    </source>
</evidence>
<protein>
    <submittedName>
        <fullName evidence="15">Sodium channel protein Nach-like</fullName>
    </submittedName>
</protein>
<evidence type="ECO:0000256" key="10">
    <source>
        <dbReference type="ARBA" id="ARBA00023201"/>
    </source>
</evidence>
<dbReference type="Gene3D" id="1.10.287.770">
    <property type="entry name" value="YojJ-like"/>
    <property type="match status" value="1"/>
</dbReference>
<dbReference type="Gene3D" id="2.60.470.10">
    <property type="entry name" value="Acid-sensing ion channels like domains"/>
    <property type="match status" value="1"/>
</dbReference>
<keyword evidence="11 12" id="KW-0407">Ion channel</keyword>
<evidence type="ECO:0000256" key="4">
    <source>
        <dbReference type="ARBA" id="ARBA00022461"/>
    </source>
</evidence>
<evidence type="ECO:0000256" key="13">
    <source>
        <dbReference type="SAM" id="Phobius"/>
    </source>
</evidence>
<comment type="subcellular location">
    <subcellularLocation>
        <location evidence="1">Membrane</location>
        <topology evidence="1">Multi-pass membrane protein</topology>
    </subcellularLocation>
</comment>
<keyword evidence="3 12" id="KW-0813">Transport</keyword>
<evidence type="ECO:0000256" key="2">
    <source>
        <dbReference type="ARBA" id="ARBA00007193"/>
    </source>
</evidence>
<dbReference type="RefSeq" id="XP_064071204.1">
    <property type="nucleotide sequence ID" value="XM_064215134.1"/>
</dbReference>
<feature type="transmembrane region" description="Helical" evidence="13">
    <location>
        <begin position="409"/>
        <end position="436"/>
    </location>
</feature>
<dbReference type="InterPro" id="IPR001873">
    <property type="entry name" value="ENaC"/>
</dbReference>
<gene>
    <name evidence="15" type="primary">LOC135193312</name>
</gene>
<accession>A0ABM4AIS8</accession>
<keyword evidence="14" id="KW-1185">Reference proteome</keyword>
<evidence type="ECO:0000256" key="12">
    <source>
        <dbReference type="RuleBase" id="RU000679"/>
    </source>
</evidence>
<name>A0ABM4AIS8_VANTA</name>
<evidence type="ECO:0000256" key="7">
    <source>
        <dbReference type="ARBA" id="ARBA00023053"/>
    </source>
</evidence>
<proteinExistence type="inferred from homology"/>
<dbReference type="GeneID" id="135193312"/>
<keyword evidence="10 12" id="KW-0739">Sodium transport</keyword>
<evidence type="ECO:0000313" key="14">
    <source>
        <dbReference type="Proteomes" id="UP001652626"/>
    </source>
</evidence>
<comment type="similarity">
    <text evidence="2 12">Belongs to the amiloride-sensitive sodium channel (TC 1.A.6) family.</text>
</comment>
<evidence type="ECO:0000256" key="11">
    <source>
        <dbReference type="ARBA" id="ARBA00023303"/>
    </source>
</evidence>
<evidence type="ECO:0000256" key="6">
    <source>
        <dbReference type="ARBA" id="ARBA00022989"/>
    </source>
</evidence>
<dbReference type="Proteomes" id="UP001652626">
    <property type="component" value="Chromosome 6"/>
</dbReference>
<dbReference type="PANTHER" id="PTHR11690">
    <property type="entry name" value="AMILORIDE-SENSITIVE SODIUM CHANNEL-RELATED"/>
    <property type="match status" value="1"/>
</dbReference>
<keyword evidence="8 12" id="KW-0406">Ion transport</keyword>
<keyword evidence="4 12" id="KW-0894">Sodium channel</keyword>
<evidence type="ECO:0000256" key="1">
    <source>
        <dbReference type="ARBA" id="ARBA00004141"/>
    </source>
</evidence>
<evidence type="ECO:0000256" key="3">
    <source>
        <dbReference type="ARBA" id="ARBA00022448"/>
    </source>
</evidence>
<evidence type="ECO:0000313" key="15">
    <source>
        <dbReference type="RefSeq" id="XP_064071204.1"/>
    </source>
</evidence>
<keyword evidence="5 12" id="KW-0812">Transmembrane</keyword>
<feature type="transmembrane region" description="Helical" evidence="13">
    <location>
        <begin position="41"/>
        <end position="62"/>
    </location>
</feature>
<evidence type="ECO:0000256" key="9">
    <source>
        <dbReference type="ARBA" id="ARBA00023136"/>
    </source>
</evidence>
<evidence type="ECO:0000256" key="8">
    <source>
        <dbReference type="ARBA" id="ARBA00023065"/>
    </source>
</evidence>
<keyword evidence="7" id="KW-0915">Sodium</keyword>
<reference evidence="15" key="1">
    <citation type="submission" date="2025-08" db="UniProtKB">
        <authorList>
            <consortium name="RefSeq"/>
        </authorList>
    </citation>
    <scope>IDENTIFICATION</scope>
    <source>
        <tissue evidence="15">Whole body</tissue>
    </source>
</reference>